<dbReference type="PANTHER" id="PTHR30146:SF109">
    <property type="entry name" value="HTH-TYPE TRANSCRIPTIONAL REGULATOR GALS"/>
    <property type="match status" value="1"/>
</dbReference>
<dbReference type="Gene3D" id="3.40.50.2300">
    <property type="match status" value="2"/>
</dbReference>
<keyword evidence="6" id="KW-1185">Reference proteome</keyword>
<dbReference type="RefSeq" id="WP_185693259.1">
    <property type="nucleotide sequence ID" value="NZ_JACHVA010000101.1"/>
</dbReference>
<keyword evidence="2 5" id="KW-0238">DNA-binding</keyword>
<dbReference type="PANTHER" id="PTHR30146">
    <property type="entry name" value="LACI-RELATED TRANSCRIPTIONAL REPRESSOR"/>
    <property type="match status" value="1"/>
</dbReference>
<dbReference type="InterPro" id="IPR028082">
    <property type="entry name" value="Peripla_BP_I"/>
</dbReference>
<dbReference type="Pfam" id="PF00356">
    <property type="entry name" value="LacI"/>
    <property type="match status" value="1"/>
</dbReference>
<dbReference type="SMART" id="SM00354">
    <property type="entry name" value="HTH_LACI"/>
    <property type="match status" value="1"/>
</dbReference>
<dbReference type="EMBL" id="JACHVA010000101">
    <property type="protein sequence ID" value="MBC2602592.1"/>
    <property type="molecule type" value="Genomic_DNA"/>
</dbReference>
<gene>
    <name evidence="5" type="ORF">H5P30_12490</name>
</gene>
<evidence type="ECO:0000256" key="2">
    <source>
        <dbReference type="ARBA" id="ARBA00023125"/>
    </source>
</evidence>
<dbReference type="InterPro" id="IPR000843">
    <property type="entry name" value="HTH_LacI"/>
</dbReference>
<proteinExistence type="predicted"/>
<name>A0A7X1AZ20_9BACT</name>
<dbReference type="Proteomes" id="UP000525652">
    <property type="component" value="Unassembled WGS sequence"/>
</dbReference>
<dbReference type="SUPFAM" id="SSF47413">
    <property type="entry name" value="lambda repressor-like DNA-binding domains"/>
    <property type="match status" value="1"/>
</dbReference>
<evidence type="ECO:0000256" key="1">
    <source>
        <dbReference type="ARBA" id="ARBA00023015"/>
    </source>
</evidence>
<reference evidence="5 6" key="1">
    <citation type="submission" date="2020-07" db="EMBL/GenBank/DDBJ databases">
        <authorList>
            <person name="Feng X."/>
        </authorList>
    </citation>
    <scope>NUCLEOTIDE SEQUENCE [LARGE SCALE GENOMIC DNA]</scope>
    <source>
        <strain evidence="5 6">JCM14086</strain>
    </source>
</reference>
<dbReference type="GO" id="GO:0000976">
    <property type="term" value="F:transcription cis-regulatory region binding"/>
    <property type="evidence" value="ECO:0007669"/>
    <property type="project" value="TreeGrafter"/>
</dbReference>
<keyword evidence="3" id="KW-0804">Transcription</keyword>
<dbReference type="AlphaFoldDB" id="A0A7X1AZ20"/>
<organism evidence="5 6">
    <name type="scientific">Puniceicoccus vermicola</name>
    <dbReference type="NCBI Taxonomy" id="388746"/>
    <lineage>
        <taxon>Bacteria</taxon>
        <taxon>Pseudomonadati</taxon>
        <taxon>Verrucomicrobiota</taxon>
        <taxon>Opitutia</taxon>
        <taxon>Puniceicoccales</taxon>
        <taxon>Puniceicoccaceae</taxon>
        <taxon>Puniceicoccus</taxon>
    </lineage>
</organism>
<feature type="domain" description="HTH lacI-type" evidence="4">
    <location>
        <begin position="5"/>
        <end position="59"/>
    </location>
</feature>
<dbReference type="InterPro" id="IPR010982">
    <property type="entry name" value="Lambda_DNA-bd_dom_sf"/>
</dbReference>
<dbReference type="Gene3D" id="1.10.260.40">
    <property type="entry name" value="lambda repressor-like DNA-binding domains"/>
    <property type="match status" value="1"/>
</dbReference>
<protein>
    <submittedName>
        <fullName evidence="5">LacI family DNA-binding transcriptional regulator</fullName>
    </submittedName>
</protein>
<sequence>MSSPINIRDVAERAGVAVSTVSMALRNHPRISAKTRERVQQVARELGYRPNPLIAALMSNLRPSRPENTSPVIAILHAHPKPAERRRSPYYREIVQGASDQAEKLGYRIEEFWADSEDMTDARISDILRARGITGALIAPSHRTDRRWQLDWQHLSAATIGYTMESPQLHRACSHHFQGMCELFDRSLAQGYRKLGLVINREMDRRTHRQFRAAFLLEQENLLKKNRIPVLLQDKPGAYSFRRWMKRHRPDIVFGGGIEVLTWMKENDQPAPGDCGFALLDWNQNYETCTGINQQMRQISAAAIDMIIEMLQRNERGIPAQPRTLMIESRWNAGFTTRKIQIAPQ</sequence>
<dbReference type="CDD" id="cd01392">
    <property type="entry name" value="HTH_LacI"/>
    <property type="match status" value="1"/>
</dbReference>
<evidence type="ECO:0000259" key="4">
    <source>
        <dbReference type="PROSITE" id="PS50932"/>
    </source>
</evidence>
<dbReference type="GO" id="GO:0003700">
    <property type="term" value="F:DNA-binding transcription factor activity"/>
    <property type="evidence" value="ECO:0007669"/>
    <property type="project" value="TreeGrafter"/>
</dbReference>
<dbReference type="PROSITE" id="PS50932">
    <property type="entry name" value="HTH_LACI_2"/>
    <property type="match status" value="1"/>
</dbReference>
<dbReference type="SUPFAM" id="SSF53822">
    <property type="entry name" value="Periplasmic binding protein-like I"/>
    <property type="match status" value="1"/>
</dbReference>
<keyword evidence="1" id="KW-0805">Transcription regulation</keyword>
<accession>A0A7X1AZ20</accession>
<evidence type="ECO:0000313" key="6">
    <source>
        <dbReference type="Proteomes" id="UP000525652"/>
    </source>
</evidence>
<comment type="caution">
    <text evidence="5">The sequence shown here is derived from an EMBL/GenBank/DDBJ whole genome shotgun (WGS) entry which is preliminary data.</text>
</comment>
<evidence type="ECO:0000256" key="3">
    <source>
        <dbReference type="ARBA" id="ARBA00023163"/>
    </source>
</evidence>
<evidence type="ECO:0000313" key="5">
    <source>
        <dbReference type="EMBL" id="MBC2602592.1"/>
    </source>
</evidence>